<evidence type="ECO:0000313" key="3">
    <source>
        <dbReference type="EMBL" id="ADO77399.1"/>
    </source>
</evidence>
<keyword evidence="1" id="KW-0732">Signal</keyword>
<dbReference type="PANTHER" id="PTHR21666">
    <property type="entry name" value="PEPTIDASE-RELATED"/>
    <property type="match status" value="1"/>
</dbReference>
<dbReference type="RefSeq" id="WP_014553426.1">
    <property type="nucleotide sequence ID" value="NC_017455.1"/>
</dbReference>
<keyword evidence="4" id="KW-1185">Reference proteome</keyword>
<dbReference type="CDD" id="cd12797">
    <property type="entry name" value="M23_peptidase"/>
    <property type="match status" value="1"/>
</dbReference>
<dbReference type="eggNOG" id="COG1388">
    <property type="taxonomic scope" value="Bacteria"/>
</dbReference>
<reference evidence="3 4" key="2">
    <citation type="journal article" date="2011" name="Stand. Genomic Sci.">
        <title>Complete genome sequence of the extremely halophilic Halanaerobium praevalens type strain (GSL).</title>
        <authorList>
            <person name="Ivanova N."/>
            <person name="Sikorski J."/>
            <person name="Chertkov O."/>
            <person name="Nolan M."/>
            <person name="Lucas S."/>
            <person name="Hammon N."/>
            <person name="Deshpande S."/>
            <person name="Cheng J.F."/>
            <person name="Tapia R."/>
            <person name="Han C."/>
            <person name="Goodwin L."/>
            <person name="Pitluck S."/>
            <person name="Huntemann M."/>
            <person name="Liolios K."/>
            <person name="Pagani I."/>
            <person name="Mavromatis K."/>
            <person name="Ovchinikova G."/>
            <person name="Pati A."/>
            <person name="Chen A."/>
            <person name="Palaniappan K."/>
            <person name="Land M."/>
            <person name="Hauser L."/>
            <person name="Brambilla E.M."/>
            <person name="Kannan K.P."/>
            <person name="Rohde M."/>
            <person name="Tindall B.J."/>
            <person name="Goker M."/>
            <person name="Detter J.C."/>
            <person name="Woyke T."/>
            <person name="Bristow J."/>
            <person name="Eisen J.A."/>
            <person name="Markowitz V."/>
            <person name="Hugenholtz P."/>
            <person name="Kyrpides N.C."/>
            <person name="Klenk H.P."/>
            <person name="Lapidus A."/>
        </authorList>
    </citation>
    <scope>NUCLEOTIDE SEQUENCE [LARGE SCALE GENOMIC DNA]</scope>
    <source>
        <strain evidence="4">ATCC 33744 / DSM 2228 / GSL</strain>
    </source>
</reference>
<sequence length="351" mass="39887">MRRRERLTGFFIIFILLVFSAYSNSMNIGGRSKSIDTNFLKIEENSENGVKLEQNMSPELNSKLKIKSEKELTERKNDKTELKPKEAVSVFPTDQPQEKKGNDKLKVFGERKTQTMMKQIKVHQVKKGETLWDIAHQHDLNIDTLIGANNISNMNSIKPGQEFKILPVKGIIYRVSPGESLSSISRKFNLEKEKVMEDNNIEDPTKLKIDQKLILRGAKPEFSYQDRLDQKFMYPIDSRITSYYGKRWGRMHEGLDFAAPMGSPIRAVSSGRVVYSGWATGYGYVVIIEHQKGLRTLYAHNSKLLVKTGESVAKGEVISRSGNTGNSTGPHLHLEVQVNGRPENPLNYINK</sequence>
<dbReference type="OrthoDB" id="9809488at2"/>
<dbReference type="AlphaFoldDB" id="E3DMJ1"/>
<dbReference type="EMBL" id="CP002175">
    <property type="protein sequence ID" value="ADO77399.1"/>
    <property type="molecule type" value="Genomic_DNA"/>
</dbReference>
<accession>E3DMJ1</accession>
<feature type="domain" description="LysM" evidence="2">
    <location>
        <begin position="171"/>
        <end position="215"/>
    </location>
</feature>
<dbReference type="eggNOG" id="COG0739">
    <property type="taxonomic scope" value="Bacteria"/>
</dbReference>
<evidence type="ECO:0000256" key="1">
    <source>
        <dbReference type="ARBA" id="ARBA00022729"/>
    </source>
</evidence>
<proteinExistence type="predicted"/>
<dbReference type="InterPro" id="IPR036779">
    <property type="entry name" value="LysM_dom_sf"/>
</dbReference>
<dbReference type="PROSITE" id="PS51782">
    <property type="entry name" value="LYSM"/>
    <property type="match status" value="2"/>
</dbReference>
<dbReference type="Gene3D" id="2.70.70.10">
    <property type="entry name" value="Glucose Permease (Domain IIA)"/>
    <property type="match status" value="1"/>
</dbReference>
<dbReference type="InterPro" id="IPR011055">
    <property type="entry name" value="Dup_hybrid_motif"/>
</dbReference>
<dbReference type="SUPFAM" id="SSF51261">
    <property type="entry name" value="Duplicated hybrid motif"/>
    <property type="match status" value="1"/>
</dbReference>
<reference evidence="4" key="1">
    <citation type="submission" date="2010-10" db="EMBL/GenBank/DDBJ databases">
        <title>The complete genome of Halanaerobium praevalens DSM 2228.</title>
        <authorList>
            <consortium name="US DOE Joint Genome Institute (JGI-PGF)"/>
            <person name="Lucas S."/>
            <person name="Copeland A."/>
            <person name="Lapidus A."/>
            <person name="Glavina del Rio T."/>
            <person name="Dalin E."/>
            <person name="Tice H."/>
            <person name="Bruce D."/>
            <person name="Goodwin L."/>
            <person name="Pitluck S."/>
            <person name="Kyrpides N."/>
            <person name="Mavromatis K."/>
            <person name="Ivanova N."/>
            <person name="Ovchinnikova G."/>
            <person name="Chertkov O."/>
            <person name="Detter J.C."/>
            <person name="Han C."/>
            <person name="Larimer F."/>
            <person name="Land M."/>
            <person name="Hauser L."/>
            <person name="Markowitz V."/>
            <person name="Cheng J.-F."/>
            <person name="Hugenholtz P."/>
            <person name="Woyke T."/>
            <person name="Wu D."/>
            <person name="Tindall B."/>
            <person name="Pomrenke H.G."/>
            <person name="Brambilla E."/>
            <person name="Klenk H.-P."/>
            <person name="Eisen J.A."/>
        </authorList>
    </citation>
    <scope>NUCLEOTIDE SEQUENCE [LARGE SCALE GENOMIC DNA]</scope>
    <source>
        <strain evidence="4">ATCC 33744 / DSM 2228 / GSL</strain>
    </source>
</reference>
<dbReference type="KEGG" id="hpk:Hprae_1262"/>
<dbReference type="PANTHER" id="PTHR21666:SF289">
    <property type="entry name" value="L-ALA--D-GLU ENDOPEPTIDASE"/>
    <property type="match status" value="1"/>
</dbReference>
<protein>
    <submittedName>
        <fullName evidence="3">Peptidase M23</fullName>
    </submittedName>
</protein>
<dbReference type="Pfam" id="PF01476">
    <property type="entry name" value="LysM"/>
    <property type="match status" value="2"/>
</dbReference>
<evidence type="ECO:0000313" key="4">
    <source>
        <dbReference type="Proteomes" id="UP000006866"/>
    </source>
</evidence>
<dbReference type="HOGENOM" id="CLU_029425_7_3_9"/>
<name>E3DMJ1_HALPG</name>
<gene>
    <name evidence="3" type="ordered locus">Hprae_1262</name>
</gene>
<dbReference type="GO" id="GO:0004222">
    <property type="term" value="F:metalloendopeptidase activity"/>
    <property type="evidence" value="ECO:0007669"/>
    <property type="project" value="TreeGrafter"/>
</dbReference>
<dbReference type="Proteomes" id="UP000006866">
    <property type="component" value="Chromosome"/>
</dbReference>
<dbReference type="SMART" id="SM00257">
    <property type="entry name" value="LysM"/>
    <property type="match status" value="2"/>
</dbReference>
<dbReference type="InterPro" id="IPR050570">
    <property type="entry name" value="Cell_wall_metabolism_enzyme"/>
</dbReference>
<dbReference type="Gene3D" id="3.10.350.10">
    <property type="entry name" value="LysM domain"/>
    <property type="match status" value="2"/>
</dbReference>
<organism evidence="3 4">
    <name type="scientific">Halanaerobium praevalens (strain ATCC 33744 / DSM 2228 / GSL)</name>
    <dbReference type="NCBI Taxonomy" id="572479"/>
    <lineage>
        <taxon>Bacteria</taxon>
        <taxon>Bacillati</taxon>
        <taxon>Bacillota</taxon>
        <taxon>Clostridia</taxon>
        <taxon>Halanaerobiales</taxon>
        <taxon>Halanaerobiaceae</taxon>
        <taxon>Halanaerobium</taxon>
    </lineage>
</organism>
<dbReference type="PATRIC" id="fig|572479.3.peg.1276"/>
<dbReference type="InterPro" id="IPR016047">
    <property type="entry name" value="M23ase_b-sheet_dom"/>
</dbReference>
<feature type="domain" description="LysM" evidence="2">
    <location>
        <begin position="121"/>
        <end position="165"/>
    </location>
</feature>
<dbReference type="STRING" id="572479.Hprae_1262"/>
<dbReference type="CDD" id="cd00118">
    <property type="entry name" value="LysM"/>
    <property type="match status" value="2"/>
</dbReference>
<evidence type="ECO:0000259" key="2">
    <source>
        <dbReference type="PROSITE" id="PS51782"/>
    </source>
</evidence>
<dbReference type="InterPro" id="IPR018392">
    <property type="entry name" value="LysM"/>
</dbReference>
<dbReference type="Pfam" id="PF01551">
    <property type="entry name" value="Peptidase_M23"/>
    <property type="match status" value="1"/>
</dbReference>